<proteinExistence type="predicted"/>
<sequence>MCPVPNIGIPLEELGFSGGGFGKGKNTGGEGGGGDYRIGNGEERSKMGAYYLEMLESNPGDSLLLRNYAKFLHEVEKDSVRAEEYYGRAILASPGDGELLSLYAKLIWETQKDGERAKSYFNQALYASPDDSTVLGSYAHFMWEAGDDKDEESNGVVGATPALVAAF</sequence>
<evidence type="ECO:0000313" key="2">
    <source>
        <dbReference type="EMBL" id="SPD14055.1"/>
    </source>
</evidence>
<dbReference type="InterPro" id="IPR057352">
    <property type="entry name" value="TPR_TmcB/C"/>
</dbReference>
<dbReference type="PANTHER" id="PTHR26312:SF123">
    <property type="entry name" value="TETRATRICOPEPTIDE REPEAT (TPR)-LIKE SUPERFAMILY PROTEIN"/>
    <property type="match status" value="1"/>
</dbReference>
<dbReference type="Gene3D" id="1.25.40.10">
    <property type="entry name" value="Tetratricopeptide repeat domain"/>
    <property type="match status" value="1"/>
</dbReference>
<dbReference type="InterPro" id="IPR011990">
    <property type="entry name" value="TPR-like_helical_dom_sf"/>
</dbReference>
<dbReference type="SUPFAM" id="SSF48452">
    <property type="entry name" value="TPR-like"/>
    <property type="match status" value="1"/>
</dbReference>
<dbReference type="PANTHER" id="PTHR26312">
    <property type="entry name" value="TETRATRICOPEPTIDE REPEAT PROTEIN 5"/>
    <property type="match status" value="1"/>
</dbReference>
<accession>A0A2N9HQ19</accession>
<feature type="domain" description="TmcB/TmcC TPR repeats" evidence="1">
    <location>
        <begin position="47"/>
        <end position="89"/>
    </location>
</feature>
<dbReference type="EMBL" id="OIVN01003869">
    <property type="protein sequence ID" value="SPD14055.1"/>
    <property type="molecule type" value="Genomic_DNA"/>
</dbReference>
<gene>
    <name evidence="2" type="ORF">FSB_LOCUS41937</name>
</gene>
<dbReference type="AlphaFoldDB" id="A0A2N9HQ19"/>
<evidence type="ECO:0000259" key="1">
    <source>
        <dbReference type="Pfam" id="PF25474"/>
    </source>
</evidence>
<organism evidence="2">
    <name type="scientific">Fagus sylvatica</name>
    <name type="common">Beechnut</name>
    <dbReference type="NCBI Taxonomy" id="28930"/>
    <lineage>
        <taxon>Eukaryota</taxon>
        <taxon>Viridiplantae</taxon>
        <taxon>Streptophyta</taxon>
        <taxon>Embryophyta</taxon>
        <taxon>Tracheophyta</taxon>
        <taxon>Spermatophyta</taxon>
        <taxon>Magnoliopsida</taxon>
        <taxon>eudicotyledons</taxon>
        <taxon>Gunneridae</taxon>
        <taxon>Pentapetalae</taxon>
        <taxon>rosids</taxon>
        <taxon>fabids</taxon>
        <taxon>Fagales</taxon>
        <taxon>Fagaceae</taxon>
        <taxon>Fagus</taxon>
    </lineage>
</organism>
<reference evidence="2" key="1">
    <citation type="submission" date="2018-02" db="EMBL/GenBank/DDBJ databases">
        <authorList>
            <person name="Cohen D.B."/>
            <person name="Kent A.D."/>
        </authorList>
    </citation>
    <scope>NUCLEOTIDE SEQUENCE</scope>
</reference>
<name>A0A2N9HQ19_FAGSY</name>
<dbReference type="Pfam" id="PF25474">
    <property type="entry name" value="TPR_TmcB"/>
    <property type="match status" value="1"/>
</dbReference>
<protein>
    <recommendedName>
        <fullName evidence="1">TmcB/TmcC TPR repeats domain-containing protein</fullName>
    </recommendedName>
</protein>